<dbReference type="SUPFAM" id="SSF52172">
    <property type="entry name" value="CheY-like"/>
    <property type="match status" value="2"/>
</dbReference>
<evidence type="ECO:0000256" key="2">
    <source>
        <dbReference type="ARBA" id="ARBA00012438"/>
    </source>
</evidence>
<keyword evidence="3 12" id="KW-0597">Phosphoprotein</keyword>
<evidence type="ECO:0000259" key="13">
    <source>
        <dbReference type="PROSITE" id="PS50110"/>
    </source>
</evidence>
<evidence type="ECO:0000256" key="1">
    <source>
        <dbReference type="ARBA" id="ARBA00000085"/>
    </source>
</evidence>
<evidence type="ECO:0000313" key="17">
    <source>
        <dbReference type="Proteomes" id="UP001138540"/>
    </source>
</evidence>
<dbReference type="NCBIfam" id="TIGR00229">
    <property type="entry name" value="sensory_box"/>
    <property type="match status" value="1"/>
</dbReference>
<dbReference type="SMART" id="SM00448">
    <property type="entry name" value="REC"/>
    <property type="match status" value="2"/>
</dbReference>
<evidence type="ECO:0000256" key="4">
    <source>
        <dbReference type="ARBA" id="ARBA00022630"/>
    </source>
</evidence>
<dbReference type="InterPro" id="IPR035965">
    <property type="entry name" value="PAS-like_dom_sf"/>
</dbReference>
<organism evidence="16 17">
    <name type="scientific">Sphingobium lignivorans</name>
    <dbReference type="NCBI Taxonomy" id="2735886"/>
    <lineage>
        <taxon>Bacteria</taxon>
        <taxon>Pseudomonadati</taxon>
        <taxon>Pseudomonadota</taxon>
        <taxon>Alphaproteobacteria</taxon>
        <taxon>Sphingomonadales</taxon>
        <taxon>Sphingomonadaceae</taxon>
        <taxon>Sphingobium</taxon>
    </lineage>
</organism>
<dbReference type="Gene3D" id="3.30.565.10">
    <property type="entry name" value="Histidine kinase-like ATPase, C-terminal domain"/>
    <property type="match status" value="1"/>
</dbReference>
<evidence type="ECO:0000256" key="11">
    <source>
        <dbReference type="ARBA" id="ARBA00023026"/>
    </source>
</evidence>
<dbReference type="InterPro" id="IPR001789">
    <property type="entry name" value="Sig_transdc_resp-reg_receiver"/>
</dbReference>
<dbReference type="InterPro" id="IPR013656">
    <property type="entry name" value="PAS_4"/>
</dbReference>
<dbReference type="InterPro" id="IPR036890">
    <property type="entry name" value="HATPase_C_sf"/>
</dbReference>
<gene>
    <name evidence="16" type="ORF">HNP60_001041</name>
</gene>
<dbReference type="SMART" id="SM00091">
    <property type="entry name" value="PAS"/>
    <property type="match status" value="1"/>
</dbReference>
<proteinExistence type="predicted"/>
<evidence type="ECO:0000256" key="5">
    <source>
        <dbReference type="ARBA" id="ARBA00022643"/>
    </source>
</evidence>
<dbReference type="PANTHER" id="PTHR41523">
    <property type="entry name" value="TWO-COMPONENT SYSTEM SENSOR PROTEIN"/>
    <property type="match status" value="1"/>
</dbReference>
<comment type="caution">
    <text evidence="16">The sequence shown here is derived from an EMBL/GenBank/DDBJ whole genome shotgun (WGS) entry which is preliminary data.</text>
</comment>
<evidence type="ECO:0000259" key="14">
    <source>
        <dbReference type="PROSITE" id="PS50112"/>
    </source>
</evidence>
<feature type="modified residue" description="4-aspartylphosphate" evidence="12">
    <location>
        <position position="56"/>
    </location>
</feature>
<evidence type="ECO:0000256" key="8">
    <source>
        <dbReference type="ARBA" id="ARBA00022741"/>
    </source>
</evidence>
<feature type="domain" description="Response regulatory" evidence="13">
    <location>
        <begin position="7"/>
        <end position="124"/>
    </location>
</feature>
<evidence type="ECO:0000256" key="6">
    <source>
        <dbReference type="ARBA" id="ARBA00022679"/>
    </source>
</evidence>
<dbReference type="InterPro" id="IPR000014">
    <property type="entry name" value="PAS"/>
</dbReference>
<dbReference type="PROSITE" id="PS50113">
    <property type="entry name" value="PAC"/>
    <property type="match status" value="1"/>
</dbReference>
<dbReference type="InterPro" id="IPR000700">
    <property type="entry name" value="PAS-assoc_C"/>
</dbReference>
<dbReference type="EMBL" id="JACHKA010000001">
    <property type="protein sequence ID" value="MBB5985067.1"/>
    <property type="molecule type" value="Genomic_DNA"/>
</dbReference>
<dbReference type="EC" id="2.7.13.3" evidence="2"/>
<keyword evidence="6" id="KW-0808">Transferase</keyword>
<keyword evidence="17" id="KW-1185">Reference proteome</keyword>
<dbReference type="CDD" id="cd00130">
    <property type="entry name" value="PAS"/>
    <property type="match status" value="1"/>
</dbReference>
<keyword evidence="10" id="KW-0067">ATP-binding</keyword>
<dbReference type="Proteomes" id="UP001138540">
    <property type="component" value="Unassembled WGS sequence"/>
</dbReference>
<dbReference type="InterPro" id="IPR011006">
    <property type="entry name" value="CheY-like_superfamily"/>
</dbReference>
<comment type="catalytic activity">
    <reaction evidence="1">
        <text>ATP + protein L-histidine = ADP + protein N-phospho-L-histidine.</text>
        <dbReference type="EC" id="2.7.13.3"/>
    </reaction>
</comment>
<evidence type="ECO:0000256" key="9">
    <source>
        <dbReference type="ARBA" id="ARBA00022777"/>
    </source>
</evidence>
<reference evidence="16 17" key="1">
    <citation type="submission" date="2020-08" db="EMBL/GenBank/DDBJ databases">
        <title>Exploring microbial biodiversity for novel pathways involved in the catabolism of aromatic compounds derived from lignin.</title>
        <authorList>
            <person name="Elkins J."/>
        </authorList>
    </citation>
    <scope>NUCLEOTIDE SEQUENCE [LARGE SCALE GENOMIC DNA]</scope>
    <source>
        <strain evidence="16 17">B1D3A</strain>
    </source>
</reference>
<sequence length="615" mass="66551">MLPSPVRILVVDDVQENLDALEALLAREDLDVVRARSGREALERLLVDEFALALLDVQMPGMDGFELAELMRGTERTRRIPIIFLTAVATDDTRHFRGYEAGAVDYLLKPLDSMVLRSKVDIFVELHRQRLELASQRDELASALGRLQAHRDNSPLAIVEIDARQQITAWSMGAERLFGWREEEMLGRAISAGEWLDDAALASLQALIDDMREGGKRRDMLELALSRRNGATLETECYCSALCDQNDQLLSINIQIVDVTERKRAENTRRLLVGELNHRVKNTLASVQAIASQTLRHSSGPSEFAPTFIGRIHALSKAHSLLSEATWKSASLRDLVQGQLDMGVIAPDRLSAKGPDVQLAPEPALHLAMVIHELATNAVKYGALSTPTGRVDLDWSLAEGKLFFEWKESGGPPVAPPRRTGFGSALIERSLRSEGGTAKATYDPAGLQWSLTLPCPMQEGESRSTGLAPATAPAAAPVAAPLPASAAKAASRASGSMHGKSVLVVEDEPLVALDIVSVLSEAGASVIGPVTNKADALESAQHLPLDLVLLDGNLQGETVEDIAEALRGRNIPFLMVSGYGASHLPEALSQERIVLKPFVAGELLRSAEQMLHIGA</sequence>
<dbReference type="PROSITE" id="PS50112">
    <property type="entry name" value="PAS"/>
    <property type="match status" value="1"/>
</dbReference>
<keyword evidence="9" id="KW-0418">Kinase</keyword>
<dbReference type="Pfam" id="PF08448">
    <property type="entry name" value="PAS_4"/>
    <property type="match status" value="1"/>
</dbReference>
<dbReference type="Pfam" id="PF07536">
    <property type="entry name" value="HWE_HK"/>
    <property type="match status" value="1"/>
</dbReference>
<dbReference type="RefSeq" id="WP_184150956.1">
    <property type="nucleotide sequence ID" value="NZ_JACHKA010000001.1"/>
</dbReference>
<dbReference type="SUPFAM" id="SSF55785">
    <property type="entry name" value="PYP-like sensor domain (PAS domain)"/>
    <property type="match status" value="1"/>
</dbReference>
<dbReference type="PANTHER" id="PTHR41523:SF7">
    <property type="entry name" value="HISTIDINE KINASE"/>
    <property type="match status" value="1"/>
</dbReference>
<evidence type="ECO:0000259" key="15">
    <source>
        <dbReference type="PROSITE" id="PS50113"/>
    </source>
</evidence>
<dbReference type="PROSITE" id="PS50110">
    <property type="entry name" value="RESPONSE_REGULATORY"/>
    <property type="match status" value="2"/>
</dbReference>
<keyword evidence="11" id="KW-0843">Virulence</keyword>
<evidence type="ECO:0000256" key="3">
    <source>
        <dbReference type="ARBA" id="ARBA00022553"/>
    </source>
</evidence>
<evidence type="ECO:0000313" key="16">
    <source>
        <dbReference type="EMBL" id="MBB5985067.1"/>
    </source>
</evidence>
<feature type="modified residue" description="4-aspartylphosphate" evidence="12">
    <location>
        <position position="551"/>
    </location>
</feature>
<accession>A0ABR6NCQ8</accession>
<evidence type="ECO:0000256" key="12">
    <source>
        <dbReference type="PROSITE-ProRule" id="PRU00169"/>
    </source>
</evidence>
<dbReference type="SUPFAM" id="SSF55874">
    <property type="entry name" value="ATPase domain of HSP90 chaperone/DNA topoisomerase II/histidine kinase"/>
    <property type="match status" value="1"/>
</dbReference>
<feature type="domain" description="PAC" evidence="15">
    <location>
        <begin position="219"/>
        <end position="271"/>
    </location>
</feature>
<dbReference type="Gene3D" id="3.30.450.20">
    <property type="entry name" value="PAS domain"/>
    <property type="match status" value="1"/>
</dbReference>
<protein>
    <recommendedName>
        <fullName evidence="2">histidine kinase</fullName>
        <ecNumber evidence="2">2.7.13.3</ecNumber>
    </recommendedName>
</protein>
<evidence type="ECO:0000256" key="7">
    <source>
        <dbReference type="ARBA" id="ARBA00022737"/>
    </source>
</evidence>
<name>A0ABR6NCQ8_9SPHN</name>
<dbReference type="Pfam" id="PF00072">
    <property type="entry name" value="Response_reg"/>
    <property type="match status" value="2"/>
</dbReference>
<dbReference type="SMART" id="SM00911">
    <property type="entry name" value="HWE_HK"/>
    <property type="match status" value="1"/>
</dbReference>
<keyword evidence="8" id="KW-0547">Nucleotide-binding</keyword>
<keyword evidence="7" id="KW-0677">Repeat</keyword>
<feature type="domain" description="Response regulatory" evidence="13">
    <location>
        <begin position="501"/>
        <end position="611"/>
    </location>
</feature>
<feature type="domain" description="PAS" evidence="14">
    <location>
        <begin position="152"/>
        <end position="215"/>
    </location>
</feature>
<evidence type="ECO:0000256" key="10">
    <source>
        <dbReference type="ARBA" id="ARBA00022840"/>
    </source>
</evidence>
<keyword evidence="4" id="KW-0285">Flavoprotein</keyword>
<dbReference type="Gene3D" id="3.40.50.2300">
    <property type="match status" value="2"/>
</dbReference>
<keyword evidence="5" id="KW-0288">FMN</keyword>
<dbReference type="InterPro" id="IPR011102">
    <property type="entry name" value="Sig_transdc_His_kinase_HWE"/>
</dbReference>